<dbReference type="PANTHER" id="PTHR30483:SF6">
    <property type="entry name" value="PERIPLASMIC BINDING PROTEIN OF ABC TRANSPORTER FOR NATURAL AMINO ACIDS"/>
    <property type="match status" value="1"/>
</dbReference>
<dbReference type="OrthoDB" id="7210494at2"/>
<dbReference type="PROSITE" id="PS51257">
    <property type="entry name" value="PROKAR_LIPOPROTEIN"/>
    <property type="match status" value="1"/>
</dbReference>
<dbReference type="InterPro" id="IPR028082">
    <property type="entry name" value="Peripla_BP_I"/>
</dbReference>
<evidence type="ECO:0000256" key="1">
    <source>
        <dbReference type="ARBA" id="ARBA00022970"/>
    </source>
</evidence>
<dbReference type="GO" id="GO:0006865">
    <property type="term" value="P:amino acid transport"/>
    <property type="evidence" value="ECO:0007669"/>
    <property type="project" value="UniProtKB-KW"/>
</dbReference>
<organism evidence="2 3">
    <name type="scientific">Paradevosia tibetensis</name>
    <dbReference type="NCBI Taxonomy" id="1447062"/>
    <lineage>
        <taxon>Bacteria</taxon>
        <taxon>Pseudomonadati</taxon>
        <taxon>Pseudomonadota</taxon>
        <taxon>Alphaproteobacteria</taxon>
        <taxon>Hyphomicrobiales</taxon>
        <taxon>Devosiaceae</taxon>
        <taxon>Paradevosia</taxon>
    </lineage>
</organism>
<dbReference type="KEGG" id="yti:FNA67_11660"/>
<dbReference type="EMBL" id="CP041690">
    <property type="protein sequence ID" value="QEE20789.1"/>
    <property type="molecule type" value="Genomic_DNA"/>
</dbReference>
<evidence type="ECO:0000313" key="3">
    <source>
        <dbReference type="Proteomes" id="UP000321062"/>
    </source>
</evidence>
<dbReference type="PANTHER" id="PTHR30483">
    <property type="entry name" value="LEUCINE-SPECIFIC-BINDING PROTEIN"/>
    <property type="match status" value="1"/>
</dbReference>
<proteinExistence type="predicted"/>
<dbReference type="Proteomes" id="UP000321062">
    <property type="component" value="Chromosome"/>
</dbReference>
<dbReference type="AlphaFoldDB" id="A0A5B9DPX6"/>
<protein>
    <submittedName>
        <fullName evidence="2">Uncharacterized protein</fullName>
    </submittedName>
</protein>
<dbReference type="RefSeq" id="WP_147656137.1">
    <property type="nucleotide sequence ID" value="NZ_BMFM01000001.1"/>
</dbReference>
<sequence length="369" mass="36983">MTSPAIKTFSRRAMLLAPVLLALAACSTGGPLMSASSSKSKAVTPASETVGTGKNLVGLLAADDPANLSDGASGSAYLAARLATNALAGAPVTLMVRRFESRPAALQKAAGEMAQAGVRLVVVSGDESAARELATALAPRGVTVASVGQAGDVANRLFGAYARKDETAFSAAEMKRRGYGTIAIVRTGDAASVAYANGLAEAAAKVGLKVQFVDGSSAASAAAQLQSQAAMGFEPKALAFATGPGRAVELVTALKAVPELAGVPVVGNGGWAVGAPTGLGKGWYPSLSRAGLAGFAEKFADAYGTRPTIEAAITYDLVVLGGVLPQVAADDPFGPTTMTNAQGFTGVTGSFKFDSSGVARRPFAVVELK</sequence>
<dbReference type="SUPFAM" id="SSF53822">
    <property type="entry name" value="Periplasmic binding protein-like I"/>
    <property type="match status" value="1"/>
</dbReference>
<evidence type="ECO:0000313" key="2">
    <source>
        <dbReference type="EMBL" id="QEE20789.1"/>
    </source>
</evidence>
<reference evidence="2 3" key="1">
    <citation type="journal article" date="2015" name="Int. J. Syst. Evol. Microbiol.">
        <title>Youhaiella tibetensis gen. nov., sp. nov., isolated from subsurface sediment.</title>
        <authorList>
            <person name="Wang Y.X."/>
            <person name="Huang F.Q."/>
            <person name="Nogi Y."/>
            <person name="Pang S.J."/>
            <person name="Wang P.K."/>
            <person name="Lv J."/>
        </authorList>
    </citation>
    <scope>NUCLEOTIDE SEQUENCE [LARGE SCALE GENOMIC DNA]</scope>
    <source>
        <strain evidence="3">fig4</strain>
    </source>
</reference>
<accession>A0A5B9DPX6</accession>
<dbReference type="InterPro" id="IPR051010">
    <property type="entry name" value="BCAA_transport"/>
</dbReference>
<dbReference type="Gene3D" id="3.40.50.2300">
    <property type="match status" value="2"/>
</dbReference>
<gene>
    <name evidence="2" type="ORF">FNA67_11660</name>
</gene>
<keyword evidence="1" id="KW-0029">Amino-acid transport</keyword>
<name>A0A5B9DPX6_9HYPH</name>
<keyword evidence="1" id="KW-0813">Transport</keyword>
<keyword evidence="3" id="KW-1185">Reference proteome</keyword>